<organism evidence="4 5">
    <name type="scientific">candidate division WWE3 bacterium</name>
    <dbReference type="NCBI Taxonomy" id="2053526"/>
    <lineage>
        <taxon>Bacteria</taxon>
        <taxon>Katanobacteria</taxon>
    </lineage>
</organism>
<dbReference type="InterPro" id="IPR013693">
    <property type="entry name" value="SpoIID/LytB_N"/>
</dbReference>
<feature type="domain" description="Nbr1 FW" evidence="3">
    <location>
        <begin position="70"/>
        <end position="177"/>
    </location>
</feature>
<evidence type="ECO:0000259" key="2">
    <source>
        <dbReference type="Pfam" id="PF08486"/>
    </source>
</evidence>
<protein>
    <recommendedName>
        <fullName evidence="6">Sporulation stage II protein D amidase enhancer LytB N-terminal domain-containing protein</fullName>
    </recommendedName>
</protein>
<name>A0A928TQF9_UNCKA</name>
<dbReference type="InterPro" id="IPR032350">
    <property type="entry name" value="Nbr1_FW"/>
</dbReference>
<evidence type="ECO:0008006" key="6">
    <source>
        <dbReference type="Google" id="ProtNLM"/>
    </source>
</evidence>
<accession>A0A928TQF9</accession>
<sequence length="648" mass="70671">MMNAGTRRAYGFRSRGARFLPWKRVASVWQTALLSLATILAPLQLTFQPQIALATRGYEASVNKPSLDLSMSPGETRTVILTYTNTGTVTWFRDAKTSYVSLYLAGKTSSPLRHASWRTSDSPARISDVSVAPGKSTTVLFHVSAPSASGTYTETFRLAAEDTAWMYGSETTVTVRVSKGSGTAVSAPLPPSAPAPATAPVSQPVANGSGNTMKAVLLLRSEKSLTLGGDESKKITLGFKNSGSAVWKNMAIKVANVQAAMTNTLLSVYHPSWTSSDTPANVDAVTNPGEIGFITFTLQAPPKRGTYTVRVQLVANGANNVEGGFVDIPVTVTSDGAVQLSPSIVPPSAESIPKNSAFIANEPIIRVGLFRTVDDQMIIGSLQGSFHLFQNGKTVCAFQHGEEVKVRFDRVHGVYQATGPRCNTQSTDVYQIQSLVGPWEPLVMTDFDRPVSWLPGANDNTFRGILELRWSGKDVWPINELPMELYLRGIAETSDVSPLEYQKALLIAARTYAYYHWKRGTKHAVERFHVDGKYDQVYRGYGAEIRSPKIVRAVIETRGQIVTYNGALAITPYFSRSDGRTRSWEEVWYGDPIPWLRGVSVPWDNGKTLWGHGVGMSASGALGMANDGKGYADILKHFYTGIELQLFY</sequence>
<evidence type="ECO:0000256" key="1">
    <source>
        <dbReference type="SAM" id="MobiDB-lite"/>
    </source>
</evidence>
<dbReference type="Proteomes" id="UP000710385">
    <property type="component" value="Unassembled WGS sequence"/>
</dbReference>
<feature type="compositionally biased region" description="Low complexity" evidence="1">
    <location>
        <begin position="195"/>
        <end position="206"/>
    </location>
</feature>
<evidence type="ECO:0000313" key="5">
    <source>
        <dbReference type="Proteomes" id="UP000710385"/>
    </source>
</evidence>
<proteinExistence type="predicted"/>
<dbReference type="EMBL" id="JABTTY010000001">
    <property type="protein sequence ID" value="MBE7525289.1"/>
    <property type="molecule type" value="Genomic_DNA"/>
</dbReference>
<feature type="domain" description="Sporulation stage II protein D amidase enhancer LytB N-terminal" evidence="2">
    <location>
        <begin position="473"/>
        <end position="564"/>
    </location>
</feature>
<dbReference type="Gene3D" id="2.60.40.10">
    <property type="entry name" value="Immunoglobulins"/>
    <property type="match status" value="2"/>
</dbReference>
<reference evidence="4" key="1">
    <citation type="submission" date="2020-05" db="EMBL/GenBank/DDBJ databases">
        <title>High-Quality Genomes of Partial-Nitritation/Anammox System by Hierarchical Clustering Based Hybrid Assembly.</title>
        <authorList>
            <person name="Liu L."/>
            <person name="Wang Y."/>
            <person name="Che Y."/>
            <person name="Chen Y."/>
            <person name="Xia Y."/>
            <person name="Luo R."/>
            <person name="Cheng S.H."/>
            <person name="Zheng C."/>
            <person name="Zhang T."/>
        </authorList>
    </citation>
    <scope>NUCLEOTIDE SEQUENCE</scope>
    <source>
        <strain evidence="4">H1_PAT1</strain>
    </source>
</reference>
<comment type="caution">
    <text evidence="4">The sequence shown here is derived from an EMBL/GenBank/DDBJ whole genome shotgun (WGS) entry which is preliminary data.</text>
</comment>
<feature type="region of interest" description="Disordered" evidence="1">
    <location>
        <begin position="181"/>
        <end position="206"/>
    </location>
</feature>
<dbReference type="Pfam" id="PF08486">
    <property type="entry name" value="SpoIID"/>
    <property type="match status" value="1"/>
</dbReference>
<evidence type="ECO:0000259" key="3">
    <source>
        <dbReference type="Pfam" id="PF16158"/>
    </source>
</evidence>
<dbReference type="InterPro" id="IPR013783">
    <property type="entry name" value="Ig-like_fold"/>
</dbReference>
<dbReference type="AlphaFoldDB" id="A0A928TQF9"/>
<dbReference type="Pfam" id="PF16158">
    <property type="entry name" value="N_BRCA1_IG"/>
    <property type="match status" value="1"/>
</dbReference>
<gene>
    <name evidence="4" type="ORF">HS096_02790</name>
</gene>
<evidence type="ECO:0000313" key="4">
    <source>
        <dbReference type="EMBL" id="MBE7525289.1"/>
    </source>
</evidence>